<evidence type="ECO:0000313" key="3">
    <source>
        <dbReference type="Proteomes" id="UP001239085"/>
    </source>
</evidence>
<keyword evidence="1" id="KW-0812">Transmembrane</keyword>
<evidence type="ECO:0000313" key="2">
    <source>
        <dbReference type="EMBL" id="MDQ0644992.1"/>
    </source>
</evidence>
<gene>
    <name evidence="2" type="ORF">QFZ46_003152</name>
</gene>
<protein>
    <recommendedName>
        <fullName evidence="4">Integral membrane protein</fullName>
    </recommendedName>
</protein>
<reference evidence="2 3" key="1">
    <citation type="submission" date="2023-07" db="EMBL/GenBank/DDBJ databases">
        <title>Comparative genomics of wheat-associated soil bacteria to identify genetic determinants of phenazine resistance.</title>
        <authorList>
            <person name="Mouncey N."/>
        </authorList>
    </citation>
    <scope>NUCLEOTIDE SEQUENCE [LARGE SCALE GENOMIC DNA]</scope>
    <source>
        <strain evidence="2 3">W2I7</strain>
    </source>
</reference>
<keyword evidence="1" id="KW-1133">Transmembrane helix</keyword>
<proteinExistence type="predicted"/>
<feature type="transmembrane region" description="Helical" evidence="1">
    <location>
        <begin position="26"/>
        <end position="46"/>
    </location>
</feature>
<evidence type="ECO:0000256" key="1">
    <source>
        <dbReference type="SAM" id="Phobius"/>
    </source>
</evidence>
<comment type="caution">
    <text evidence="2">The sequence shown here is derived from an EMBL/GenBank/DDBJ whole genome shotgun (WGS) entry which is preliminary data.</text>
</comment>
<keyword evidence="3" id="KW-1185">Reference proteome</keyword>
<dbReference type="Proteomes" id="UP001239085">
    <property type="component" value="Unassembled WGS sequence"/>
</dbReference>
<dbReference type="RefSeq" id="WP_307363169.1">
    <property type="nucleotide sequence ID" value="NZ_JAUSXK010000001.1"/>
</dbReference>
<dbReference type="EMBL" id="JAUSXK010000001">
    <property type="protein sequence ID" value="MDQ0644992.1"/>
    <property type="molecule type" value="Genomic_DNA"/>
</dbReference>
<feature type="transmembrane region" description="Helical" evidence="1">
    <location>
        <begin position="58"/>
        <end position="78"/>
    </location>
</feature>
<sequence length="95" mass="9842">MYIVLALVAACALGIAVHYLLPHRALRGVAVIPAIASAVAAVVYTLMQWTGIGEDNGWLWLASIGGGVVISALAGYVITSSRHRSDAEKKAALGI</sequence>
<accession>A0ABU0PDJ1</accession>
<organism evidence="2 3">
    <name type="scientific">Microbacterium murale</name>
    <dbReference type="NCBI Taxonomy" id="1081040"/>
    <lineage>
        <taxon>Bacteria</taxon>
        <taxon>Bacillati</taxon>
        <taxon>Actinomycetota</taxon>
        <taxon>Actinomycetes</taxon>
        <taxon>Micrococcales</taxon>
        <taxon>Microbacteriaceae</taxon>
        <taxon>Microbacterium</taxon>
    </lineage>
</organism>
<keyword evidence="1" id="KW-0472">Membrane</keyword>
<name>A0ABU0PDJ1_9MICO</name>
<evidence type="ECO:0008006" key="4">
    <source>
        <dbReference type="Google" id="ProtNLM"/>
    </source>
</evidence>